<organism evidence="1">
    <name type="scientific">viral metagenome</name>
    <dbReference type="NCBI Taxonomy" id="1070528"/>
    <lineage>
        <taxon>unclassified sequences</taxon>
        <taxon>metagenomes</taxon>
        <taxon>organismal metagenomes</taxon>
    </lineage>
</organism>
<sequence length="120" mass="14077">MTTYKITRKYFRYFCDRLRFYVHNYSLKDWELDIAIGTENPENRATCITSLEDRYCKITIDPAWDVEPTDAALNKAAFHEATEILLAPIDALMKERFVSISQINDARHSVIMRLQNLLVD</sequence>
<name>A0A6M3JS39_9ZZZZ</name>
<proteinExistence type="predicted"/>
<gene>
    <name evidence="1" type="ORF">MM415A02587_0010</name>
</gene>
<dbReference type="EMBL" id="MT141982">
    <property type="protein sequence ID" value="QJA72844.1"/>
    <property type="molecule type" value="Genomic_DNA"/>
</dbReference>
<dbReference type="AlphaFoldDB" id="A0A6M3JS39"/>
<evidence type="ECO:0000313" key="1">
    <source>
        <dbReference type="EMBL" id="QJA72844.1"/>
    </source>
</evidence>
<protein>
    <submittedName>
        <fullName evidence="1">Uncharacterized protein</fullName>
    </submittedName>
</protein>
<accession>A0A6M3JS39</accession>
<reference evidence="1" key="1">
    <citation type="submission" date="2020-03" db="EMBL/GenBank/DDBJ databases">
        <title>The deep terrestrial virosphere.</title>
        <authorList>
            <person name="Holmfeldt K."/>
            <person name="Nilsson E."/>
            <person name="Simone D."/>
            <person name="Lopez-Fernandez M."/>
            <person name="Wu X."/>
            <person name="de Brujin I."/>
            <person name="Lundin D."/>
            <person name="Andersson A."/>
            <person name="Bertilsson S."/>
            <person name="Dopson M."/>
        </authorList>
    </citation>
    <scope>NUCLEOTIDE SEQUENCE</scope>
    <source>
        <strain evidence="1">MM415A02587</strain>
    </source>
</reference>